<dbReference type="InterPro" id="IPR007648">
    <property type="entry name" value="ATPase_inhibitor_mt"/>
</dbReference>
<feature type="coiled-coil region" evidence="5">
    <location>
        <begin position="57"/>
        <end position="91"/>
    </location>
</feature>
<dbReference type="Gene3D" id="1.20.5.500">
    <property type="entry name" value="Single helix bin"/>
    <property type="match status" value="1"/>
</dbReference>
<comment type="caution">
    <text evidence="6">The sequence shown here is derived from an EMBL/GenBank/DDBJ whole genome shotgun (WGS) entry which is preliminary data.</text>
</comment>
<dbReference type="GO" id="GO:0042030">
    <property type="term" value="F:ATPase inhibitor activity"/>
    <property type="evidence" value="ECO:0007669"/>
    <property type="project" value="InterPro"/>
</dbReference>
<keyword evidence="7" id="KW-1185">Reference proteome</keyword>
<evidence type="ECO:0000313" key="7">
    <source>
        <dbReference type="Proteomes" id="UP001150569"/>
    </source>
</evidence>
<dbReference type="Proteomes" id="UP001150569">
    <property type="component" value="Unassembled WGS sequence"/>
</dbReference>
<dbReference type="OrthoDB" id="5532350at2759"/>
<accession>A0A9W8AGZ2</accession>
<evidence type="ECO:0000256" key="3">
    <source>
        <dbReference type="ARBA" id="ARBA00023128"/>
    </source>
</evidence>
<keyword evidence="3" id="KW-0496">Mitochondrion</keyword>
<keyword evidence="5" id="KW-0175">Coiled coil</keyword>
<reference evidence="6" key="1">
    <citation type="submission" date="2022-07" db="EMBL/GenBank/DDBJ databases">
        <title>Phylogenomic reconstructions and comparative analyses of Kickxellomycotina fungi.</title>
        <authorList>
            <person name="Reynolds N.K."/>
            <person name="Stajich J.E."/>
            <person name="Barry K."/>
            <person name="Grigoriev I.V."/>
            <person name="Crous P."/>
            <person name="Smith M.E."/>
        </authorList>
    </citation>
    <scope>NUCLEOTIDE SEQUENCE</scope>
    <source>
        <strain evidence="6">RSA 861</strain>
    </source>
</reference>
<protein>
    <recommendedName>
        <fullName evidence="4">ATPase inhibitor, mitochondrial</fullName>
    </recommendedName>
</protein>
<organism evidence="6 7">
    <name type="scientific">Tieghemiomyces parasiticus</name>
    <dbReference type="NCBI Taxonomy" id="78921"/>
    <lineage>
        <taxon>Eukaryota</taxon>
        <taxon>Fungi</taxon>
        <taxon>Fungi incertae sedis</taxon>
        <taxon>Zoopagomycota</taxon>
        <taxon>Kickxellomycotina</taxon>
        <taxon>Dimargaritomycetes</taxon>
        <taxon>Dimargaritales</taxon>
        <taxon>Dimargaritaceae</taxon>
        <taxon>Tieghemiomyces</taxon>
    </lineage>
</organism>
<evidence type="ECO:0000256" key="1">
    <source>
        <dbReference type="ARBA" id="ARBA00004173"/>
    </source>
</evidence>
<comment type="subcellular location">
    <subcellularLocation>
        <location evidence="1">Mitochondrion</location>
    </subcellularLocation>
</comment>
<evidence type="ECO:0000313" key="6">
    <source>
        <dbReference type="EMBL" id="KAJ1927343.1"/>
    </source>
</evidence>
<comment type="similarity">
    <text evidence="2 4">Belongs to the ATPase inhibitor family.</text>
</comment>
<evidence type="ECO:0000256" key="5">
    <source>
        <dbReference type="SAM" id="Coils"/>
    </source>
</evidence>
<dbReference type="Pfam" id="PF04568">
    <property type="entry name" value="IATP"/>
    <property type="match status" value="1"/>
</dbReference>
<dbReference type="AlphaFoldDB" id="A0A9W8AGZ2"/>
<dbReference type="EMBL" id="JANBPT010000122">
    <property type="protein sequence ID" value="KAJ1927343.1"/>
    <property type="molecule type" value="Genomic_DNA"/>
</dbReference>
<dbReference type="GO" id="GO:0005739">
    <property type="term" value="C:mitochondrion"/>
    <property type="evidence" value="ECO:0007669"/>
    <property type="project" value="UniProtKB-SubCell"/>
</dbReference>
<sequence length="97" mass="10681">MSALIKSCSAALPRARFLSAGFIASQVQKANYTEGAIGKAGGSFKEKENALENKYIHDQEMAKIKKLQEQLAAAQNSVDSVKNELKEHVDKMNKQQK</sequence>
<comment type="function">
    <text evidence="4">Inhibits the enzyme activity of ATPase.</text>
</comment>
<evidence type="ECO:0000256" key="4">
    <source>
        <dbReference type="RuleBase" id="RU368087"/>
    </source>
</evidence>
<proteinExistence type="inferred from homology"/>
<name>A0A9W8AGZ2_9FUNG</name>
<evidence type="ECO:0000256" key="2">
    <source>
        <dbReference type="ARBA" id="ARBA00010901"/>
    </source>
</evidence>
<gene>
    <name evidence="6" type="ORF">IWQ60_003013</name>
</gene>